<comment type="caution">
    <text evidence="2">The sequence shown here is derived from an EMBL/GenBank/DDBJ whole genome shotgun (WGS) entry which is preliminary data.</text>
</comment>
<evidence type="ECO:0000313" key="2">
    <source>
        <dbReference type="EMBL" id="CAF4065683.1"/>
    </source>
</evidence>
<reference evidence="2" key="1">
    <citation type="submission" date="2021-02" db="EMBL/GenBank/DDBJ databases">
        <authorList>
            <person name="Nowell W R."/>
        </authorList>
    </citation>
    <scope>NUCLEOTIDE SEQUENCE</scope>
</reference>
<dbReference type="AlphaFoldDB" id="A0A819SNA3"/>
<name>A0A819SNA3_9BILA</name>
<gene>
    <name evidence="1" type="ORF">JYZ213_LOCUS14410</name>
    <name evidence="2" type="ORF">OXD698_LOCUS33410</name>
</gene>
<dbReference type="Proteomes" id="UP000663845">
    <property type="component" value="Unassembled WGS sequence"/>
</dbReference>
<dbReference type="Proteomes" id="UP000663844">
    <property type="component" value="Unassembled WGS sequence"/>
</dbReference>
<sequence length="67" mass="7440">MASIRSQKRTSLRDCLASRIRLLDICGRPVATACSYCAERFALRKYLKSPDGCSGVPSIVDSTKIRF</sequence>
<dbReference type="EMBL" id="CAJOAZ010004572">
    <property type="protein sequence ID" value="CAF4065683.1"/>
    <property type="molecule type" value="Genomic_DNA"/>
</dbReference>
<protein>
    <submittedName>
        <fullName evidence="2">Uncharacterized protein</fullName>
    </submittedName>
</protein>
<dbReference type="EMBL" id="CAJNOG010000120">
    <property type="protein sequence ID" value="CAF0971366.1"/>
    <property type="molecule type" value="Genomic_DNA"/>
</dbReference>
<evidence type="ECO:0000313" key="3">
    <source>
        <dbReference type="Proteomes" id="UP000663844"/>
    </source>
</evidence>
<evidence type="ECO:0000313" key="1">
    <source>
        <dbReference type="EMBL" id="CAF0971366.1"/>
    </source>
</evidence>
<proteinExistence type="predicted"/>
<accession>A0A819SNA3</accession>
<organism evidence="2 3">
    <name type="scientific">Adineta steineri</name>
    <dbReference type="NCBI Taxonomy" id="433720"/>
    <lineage>
        <taxon>Eukaryota</taxon>
        <taxon>Metazoa</taxon>
        <taxon>Spiralia</taxon>
        <taxon>Gnathifera</taxon>
        <taxon>Rotifera</taxon>
        <taxon>Eurotatoria</taxon>
        <taxon>Bdelloidea</taxon>
        <taxon>Adinetida</taxon>
        <taxon>Adinetidae</taxon>
        <taxon>Adineta</taxon>
    </lineage>
</organism>